<reference evidence="1 2" key="1">
    <citation type="journal article" date="2020" name="IScience">
        <title>Genome Sequencing of the Endangered Kingdonia uniflora (Circaeasteraceae, Ranunculales) Reveals Potential Mechanisms of Evolutionary Specialization.</title>
        <authorList>
            <person name="Sun Y."/>
            <person name="Deng T."/>
            <person name="Zhang A."/>
            <person name="Moore M.J."/>
            <person name="Landis J.B."/>
            <person name="Lin N."/>
            <person name="Zhang H."/>
            <person name="Zhang X."/>
            <person name="Huang J."/>
            <person name="Zhang X."/>
            <person name="Sun H."/>
            <person name="Wang H."/>
        </authorList>
    </citation>
    <scope>NUCLEOTIDE SEQUENCE [LARGE SCALE GENOMIC DNA]</scope>
    <source>
        <strain evidence="1">TB1705</strain>
        <tissue evidence="1">Leaf</tissue>
    </source>
</reference>
<dbReference type="AlphaFoldDB" id="A0A7J7M2C7"/>
<comment type="caution">
    <text evidence="1">The sequence shown here is derived from an EMBL/GenBank/DDBJ whole genome shotgun (WGS) entry which is preliminary data.</text>
</comment>
<name>A0A7J7M2C7_9MAGN</name>
<dbReference type="OrthoDB" id="1112669at2759"/>
<dbReference type="EMBL" id="JACGCM010001823">
    <property type="protein sequence ID" value="KAF6148954.1"/>
    <property type="molecule type" value="Genomic_DNA"/>
</dbReference>
<sequence length="66" mass="7693">KFTKKNKKTIDYYKVSTIWPGLKGVIPFVKDNSRWIIGNGSTIDFWRDCWGSNNSLKNLVEVDQEI</sequence>
<protein>
    <submittedName>
        <fullName evidence="1">Uncharacterized protein</fullName>
    </submittedName>
</protein>
<gene>
    <name evidence="1" type="ORF">GIB67_026699</name>
</gene>
<accession>A0A7J7M2C7</accession>
<feature type="non-terminal residue" evidence="1">
    <location>
        <position position="1"/>
    </location>
</feature>
<organism evidence="1 2">
    <name type="scientific">Kingdonia uniflora</name>
    <dbReference type="NCBI Taxonomy" id="39325"/>
    <lineage>
        <taxon>Eukaryota</taxon>
        <taxon>Viridiplantae</taxon>
        <taxon>Streptophyta</taxon>
        <taxon>Embryophyta</taxon>
        <taxon>Tracheophyta</taxon>
        <taxon>Spermatophyta</taxon>
        <taxon>Magnoliopsida</taxon>
        <taxon>Ranunculales</taxon>
        <taxon>Circaeasteraceae</taxon>
        <taxon>Kingdonia</taxon>
    </lineage>
</organism>
<dbReference type="Proteomes" id="UP000541444">
    <property type="component" value="Unassembled WGS sequence"/>
</dbReference>
<evidence type="ECO:0000313" key="2">
    <source>
        <dbReference type="Proteomes" id="UP000541444"/>
    </source>
</evidence>
<evidence type="ECO:0000313" key="1">
    <source>
        <dbReference type="EMBL" id="KAF6148954.1"/>
    </source>
</evidence>
<keyword evidence="2" id="KW-1185">Reference proteome</keyword>
<proteinExistence type="predicted"/>